<comment type="similarity">
    <text evidence="2">Belongs to the outer membrane factor (OMF) (TC 1.B.17) family.</text>
</comment>
<dbReference type="Gene3D" id="1.20.1600.10">
    <property type="entry name" value="Outer membrane efflux proteins (OEP)"/>
    <property type="match status" value="1"/>
</dbReference>
<evidence type="ECO:0000313" key="9">
    <source>
        <dbReference type="Proteomes" id="UP000008721"/>
    </source>
</evidence>
<gene>
    <name evidence="8" type="ordered locus">Sulku_1196</name>
</gene>
<dbReference type="GO" id="GO:0009279">
    <property type="term" value="C:cell outer membrane"/>
    <property type="evidence" value="ECO:0007669"/>
    <property type="project" value="UniProtKB-SubCell"/>
</dbReference>
<dbReference type="Proteomes" id="UP000008721">
    <property type="component" value="Chromosome"/>
</dbReference>
<protein>
    <submittedName>
        <fullName evidence="8">Outer membrane efflux protein</fullName>
    </submittedName>
</protein>
<evidence type="ECO:0000256" key="5">
    <source>
        <dbReference type="ARBA" id="ARBA00022692"/>
    </source>
</evidence>
<keyword evidence="4" id="KW-1134">Transmembrane beta strand</keyword>
<proteinExistence type="inferred from homology"/>
<dbReference type="eggNOG" id="COG1538">
    <property type="taxonomic scope" value="Bacteria"/>
</dbReference>
<accession>E4TX18</accession>
<comment type="subcellular location">
    <subcellularLocation>
        <location evidence="1">Cell outer membrane</location>
    </subcellularLocation>
</comment>
<dbReference type="Pfam" id="PF02321">
    <property type="entry name" value="OEP"/>
    <property type="match status" value="1"/>
</dbReference>
<keyword evidence="6" id="KW-0472">Membrane</keyword>
<evidence type="ECO:0000313" key="8">
    <source>
        <dbReference type="EMBL" id="ADR33859.1"/>
    </source>
</evidence>
<dbReference type="RefSeq" id="WP_013460056.1">
    <property type="nucleotide sequence ID" value="NC_014762.1"/>
</dbReference>
<evidence type="ECO:0000256" key="2">
    <source>
        <dbReference type="ARBA" id="ARBA00007613"/>
    </source>
</evidence>
<dbReference type="GO" id="GO:0015562">
    <property type="term" value="F:efflux transmembrane transporter activity"/>
    <property type="evidence" value="ECO:0007669"/>
    <property type="project" value="InterPro"/>
</dbReference>
<reference evidence="8 9" key="1">
    <citation type="journal article" date="2012" name="Stand. Genomic Sci.">
        <title>Complete genome sequence of the sulfur compounds oxidizing chemolithoautotroph Sulfuricurvum kujiense type strain (YK-1(T)).</title>
        <authorList>
            <person name="Han C."/>
            <person name="Kotsyurbenko O."/>
            <person name="Chertkov O."/>
            <person name="Held B."/>
            <person name="Lapidus A."/>
            <person name="Nolan M."/>
            <person name="Lucas S."/>
            <person name="Hammon N."/>
            <person name="Deshpande S."/>
            <person name="Cheng J.F."/>
            <person name="Tapia R."/>
            <person name="Goodwin L.A."/>
            <person name="Pitluck S."/>
            <person name="Liolios K."/>
            <person name="Pagani I."/>
            <person name="Ivanova N."/>
            <person name="Mavromatis K."/>
            <person name="Mikhailova N."/>
            <person name="Pati A."/>
            <person name="Chen A."/>
            <person name="Palaniappan K."/>
            <person name="Land M."/>
            <person name="Hauser L."/>
            <person name="Chang Y.J."/>
            <person name="Jeffries C.D."/>
            <person name="Brambilla E.M."/>
            <person name="Rohde M."/>
            <person name="Spring S."/>
            <person name="Sikorski J."/>
            <person name="Goker M."/>
            <person name="Woyke T."/>
            <person name="Bristow J."/>
            <person name="Eisen J.A."/>
            <person name="Markowitz V."/>
            <person name="Hugenholtz P."/>
            <person name="Kyrpides N.C."/>
            <person name="Klenk H.P."/>
            <person name="Detter J.C."/>
        </authorList>
    </citation>
    <scope>NUCLEOTIDE SEQUENCE [LARGE SCALE GENOMIC DNA]</scope>
    <source>
        <strain evidence="9">ATCC BAA-921 / DSM 16994 / JCM 11577 / YK-1</strain>
    </source>
</reference>
<evidence type="ECO:0000256" key="3">
    <source>
        <dbReference type="ARBA" id="ARBA00022448"/>
    </source>
</evidence>
<evidence type="ECO:0000256" key="1">
    <source>
        <dbReference type="ARBA" id="ARBA00004442"/>
    </source>
</evidence>
<keyword evidence="3" id="KW-0813">Transport</keyword>
<dbReference type="HOGENOM" id="CLU_633023_0_0_7"/>
<name>E4TX18_SULKY</name>
<dbReference type="SUPFAM" id="SSF56954">
    <property type="entry name" value="Outer membrane efflux proteins (OEP)"/>
    <property type="match status" value="1"/>
</dbReference>
<organism evidence="8 9">
    <name type="scientific">Sulfuricurvum kujiense (strain ATCC BAA-921 / DSM 16994 / JCM 11577 / YK-1)</name>
    <dbReference type="NCBI Taxonomy" id="709032"/>
    <lineage>
        <taxon>Bacteria</taxon>
        <taxon>Pseudomonadati</taxon>
        <taxon>Campylobacterota</taxon>
        <taxon>Epsilonproteobacteria</taxon>
        <taxon>Campylobacterales</taxon>
        <taxon>Sulfurimonadaceae</taxon>
        <taxon>Sulfuricurvum</taxon>
    </lineage>
</organism>
<keyword evidence="7" id="KW-0998">Cell outer membrane</keyword>
<dbReference type="GO" id="GO:0015288">
    <property type="term" value="F:porin activity"/>
    <property type="evidence" value="ECO:0007669"/>
    <property type="project" value="TreeGrafter"/>
</dbReference>
<evidence type="ECO:0000256" key="7">
    <source>
        <dbReference type="ARBA" id="ARBA00023237"/>
    </source>
</evidence>
<dbReference type="PANTHER" id="PTHR30026">
    <property type="entry name" value="OUTER MEMBRANE PROTEIN TOLC"/>
    <property type="match status" value="1"/>
</dbReference>
<keyword evidence="9" id="KW-1185">Reference proteome</keyword>
<evidence type="ECO:0000256" key="4">
    <source>
        <dbReference type="ARBA" id="ARBA00022452"/>
    </source>
</evidence>
<sequence length="433" mass="49895">MKNLLFLVFLEMVAASQNLSFEQLKASASLYSHRLKLRTIDTSIEEARLGSVYSSLYPQLSLGYSGEYNQNIDKADSGTLSVGGTTINSSVQNKDSLALSLNYELYHFGTTLKQIEMSKKEIASKKLEVCNEENKLYKELLDHYADAQKAQSEHKFKTAMHALRKKLYGYKQRLYAAGKESRVSIGDEAVRLIDLERDIERSLMSYEENLLALTKLSHIELDLKHTQLLPLNTQPENIHIGRFEDNVQAHQYQEKIAQKNAEISLNMRSQLPVISFYSNYYLYGSDQHNAYDALNDIRPNSWNMGLSIRWNLFEGFKYNSESARLHFELDRINEEYKLAKREFDAQTQISQHKIDRLDQLQKNDVLIVNESRSKIAMLTRLREQGEADAVGEVSVKLEALERELTLENETIQHAFETEALKLLYRGVEECTPR</sequence>
<dbReference type="InterPro" id="IPR051906">
    <property type="entry name" value="TolC-like"/>
</dbReference>
<dbReference type="PANTHER" id="PTHR30026:SF20">
    <property type="entry name" value="OUTER MEMBRANE PROTEIN TOLC"/>
    <property type="match status" value="1"/>
</dbReference>
<evidence type="ECO:0000256" key="6">
    <source>
        <dbReference type="ARBA" id="ARBA00023136"/>
    </source>
</evidence>
<dbReference type="AlphaFoldDB" id="E4TX18"/>
<dbReference type="InterPro" id="IPR003423">
    <property type="entry name" value="OMP_efflux"/>
</dbReference>
<keyword evidence="5" id="KW-0812">Transmembrane</keyword>
<dbReference type="GO" id="GO:1990281">
    <property type="term" value="C:efflux pump complex"/>
    <property type="evidence" value="ECO:0007669"/>
    <property type="project" value="TreeGrafter"/>
</dbReference>
<dbReference type="OrthoDB" id="5337872at2"/>
<dbReference type="EMBL" id="CP002355">
    <property type="protein sequence ID" value="ADR33859.1"/>
    <property type="molecule type" value="Genomic_DNA"/>
</dbReference>
<dbReference type="KEGG" id="sku:Sulku_1196"/>
<dbReference type="STRING" id="709032.Sulku_1196"/>